<evidence type="ECO:0000256" key="2">
    <source>
        <dbReference type="ARBA" id="ARBA00001946"/>
    </source>
</evidence>
<dbReference type="InterPro" id="IPR050793">
    <property type="entry name" value="CMP-NeuNAc_synthase"/>
</dbReference>
<proteinExistence type="inferred from homology"/>
<dbReference type="GO" id="GO:0009103">
    <property type="term" value="P:lipopolysaccharide biosynthetic process"/>
    <property type="evidence" value="ECO:0007669"/>
    <property type="project" value="UniProtKB-UniRule"/>
</dbReference>
<reference evidence="13 14" key="1">
    <citation type="journal article" date="2016" name="Antonie Van Leeuwenhoek">
        <title>Denitratimonas tolerans gen. nov., sp. nov., a denitrifying bacterium isolated from a bioreactor for tannery wastewater treatment.</title>
        <authorList>
            <person name="Han S.I."/>
            <person name="Kim J.O."/>
            <person name="Lee Y.R."/>
            <person name="Ekpeghere K.I."/>
            <person name="Koh S.C."/>
            <person name="Whang K.S."/>
        </authorList>
    </citation>
    <scope>NUCLEOTIDE SEQUENCE [LARGE SCALE GENOMIC DNA]</scope>
    <source>
        <strain evidence="13 14">KACC 17565</strain>
    </source>
</reference>
<name>A0AAW9R421_9GAMM</name>
<dbReference type="GO" id="GO:0019143">
    <property type="term" value="F:3-deoxy-manno-octulosonate-8-phosphatase activity"/>
    <property type="evidence" value="ECO:0007669"/>
    <property type="project" value="UniProtKB-UniRule"/>
</dbReference>
<dbReference type="InterPro" id="IPR010023">
    <property type="entry name" value="KdsC_fam"/>
</dbReference>
<dbReference type="Gene3D" id="3.40.50.1000">
    <property type="entry name" value="HAD superfamily/HAD-like"/>
    <property type="match status" value="1"/>
</dbReference>
<evidence type="ECO:0000256" key="11">
    <source>
        <dbReference type="PIRNR" id="PIRNR006118"/>
    </source>
</evidence>
<evidence type="ECO:0000256" key="3">
    <source>
        <dbReference type="ARBA" id="ARBA00005893"/>
    </source>
</evidence>
<comment type="caution">
    <text evidence="13">The sequence shown here is derived from an EMBL/GenBank/DDBJ whole genome shotgun (WGS) entry which is preliminary data.</text>
</comment>
<dbReference type="InterPro" id="IPR023214">
    <property type="entry name" value="HAD_sf"/>
</dbReference>
<comment type="function">
    <text evidence="11">Catalyzes the hydrolysis of 3-deoxy-D-manno-octulosonate 8-phosphate (KDO 8-P) to 3-deoxy-D-manno-octulosonate (KDO) and inorganic phosphate.</text>
</comment>
<dbReference type="EMBL" id="JBBDHC010000015">
    <property type="protein sequence ID" value="MEJ1250133.1"/>
    <property type="molecule type" value="Genomic_DNA"/>
</dbReference>
<dbReference type="PANTHER" id="PTHR21485:SF3">
    <property type="entry name" value="N-ACYLNEURAMINATE CYTIDYLYLTRANSFERASE"/>
    <property type="match status" value="1"/>
</dbReference>
<evidence type="ECO:0000313" key="14">
    <source>
        <dbReference type="Proteomes" id="UP001364472"/>
    </source>
</evidence>
<dbReference type="SFLD" id="SFLDS00003">
    <property type="entry name" value="Haloacid_Dehalogenase"/>
    <property type="match status" value="1"/>
</dbReference>
<gene>
    <name evidence="13" type="ORF">WB794_10675</name>
</gene>
<evidence type="ECO:0000313" key="13">
    <source>
        <dbReference type="EMBL" id="MEJ1250133.1"/>
    </source>
</evidence>
<comment type="cofactor">
    <cofactor evidence="2 11 12">
        <name>Mg(2+)</name>
        <dbReference type="ChEBI" id="CHEBI:18420"/>
    </cofactor>
</comment>
<keyword evidence="9 11" id="KW-0460">Magnesium</keyword>
<dbReference type="SFLD" id="SFLDG01136">
    <property type="entry name" value="C1.6:_Phosphoserine_Phosphatas"/>
    <property type="match status" value="1"/>
</dbReference>
<feature type="binding site" evidence="12">
    <location>
        <position position="119"/>
    </location>
    <ligand>
        <name>Mg(2+)</name>
        <dbReference type="ChEBI" id="CHEBI:18420"/>
    </ligand>
</feature>
<organism evidence="13 14">
    <name type="scientific">Denitratimonas tolerans</name>
    <dbReference type="NCBI Taxonomy" id="1338420"/>
    <lineage>
        <taxon>Bacteria</taxon>
        <taxon>Pseudomonadati</taxon>
        <taxon>Pseudomonadota</taxon>
        <taxon>Gammaproteobacteria</taxon>
        <taxon>Lysobacterales</taxon>
        <taxon>Lysobacteraceae</taxon>
        <taxon>Denitratimonas</taxon>
    </lineage>
</organism>
<dbReference type="CDD" id="cd01630">
    <property type="entry name" value="HAD_KDO-like"/>
    <property type="match status" value="1"/>
</dbReference>
<dbReference type="SUPFAM" id="SSF56784">
    <property type="entry name" value="HAD-like"/>
    <property type="match status" value="1"/>
</dbReference>
<evidence type="ECO:0000256" key="1">
    <source>
        <dbReference type="ARBA" id="ARBA00000898"/>
    </source>
</evidence>
<evidence type="ECO:0000256" key="9">
    <source>
        <dbReference type="ARBA" id="ARBA00022842"/>
    </source>
</evidence>
<evidence type="ECO:0000256" key="6">
    <source>
        <dbReference type="ARBA" id="ARBA00020092"/>
    </source>
</evidence>
<evidence type="ECO:0000256" key="8">
    <source>
        <dbReference type="ARBA" id="ARBA00022801"/>
    </source>
</evidence>
<dbReference type="EC" id="3.1.3.45" evidence="5 11"/>
<evidence type="ECO:0000256" key="10">
    <source>
        <dbReference type="ARBA" id="ARBA00031051"/>
    </source>
</evidence>
<comment type="subunit">
    <text evidence="4 11">Homotetramer.</text>
</comment>
<evidence type="ECO:0000256" key="4">
    <source>
        <dbReference type="ARBA" id="ARBA00011881"/>
    </source>
</evidence>
<comment type="similarity">
    <text evidence="3 11">Belongs to the KdsC family.</text>
</comment>
<dbReference type="PIRSF" id="PIRSF006118">
    <property type="entry name" value="KDO8-P_Ptase"/>
    <property type="match status" value="1"/>
</dbReference>
<keyword evidence="8 11" id="KW-0378">Hydrolase</keyword>
<accession>A0AAW9R421</accession>
<dbReference type="NCBIfam" id="TIGR01670">
    <property type="entry name" value="KdsC-phosphatas"/>
    <property type="match status" value="1"/>
</dbReference>
<evidence type="ECO:0000256" key="12">
    <source>
        <dbReference type="PIRSR" id="PIRSR006118-2"/>
    </source>
</evidence>
<dbReference type="GO" id="GO:0046872">
    <property type="term" value="F:metal ion binding"/>
    <property type="evidence" value="ECO:0007669"/>
    <property type="project" value="UniProtKB-UniRule"/>
</dbReference>
<dbReference type="InterPro" id="IPR036412">
    <property type="entry name" value="HAD-like_sf"/>
</dbReference>
<evidence type="ECO:0000256" key="5">
    <source>
        <dbReference type="ARBA" id="ARBA00013066"/>
    </source>
</evidence>
<keyword evidence="11" id="KW-0448">Lipopolysaccharide biosynthesis</keyword>
<dbReference type="AlphaFoldDB" id="A0AAW9R421"/>
<protein>
    <recommendedName>
        <fullName evidence="6 11">3-deoxy-D-manno-octulosonate 8-phosphate phosphatase KdsC</fullName>
        <ecNumber evidence="5 11">3.1.3.45</ecNumber>
    </recommendedName>
    <alternativeName>
        <fullName evidence="10 11">KDO 8-P phosphatase</fullName>
    </alternativeName>
</protein>
<dbReference type="PANTHER" id="PTHR21485">
    <property type="entry name" value="HAD SUPERFAMILY MEMBERS CMAS AND KDSC"/>
    <property type="match status" value="1"/>
</dbReference>
<dbReference type="SFLD" id="SFLDG01138">
    <property type="entry name" value="C1.6.2:_Deoxy-d-mannose-octulo"/>
    <property type="match status" value="1"/>
</dbReference>
<dbReference type="Pfam" id="PF00702">
    <property type="entry name" value="Hydrolase"/>
    <property type="match status" value="1"/>
</dbReference>
<feature type="binding site" evidence="12">
    <location>
        <position position="26"/>
    </location>
    <ligand>
        <name>Mg(2+)</name>
        <dbReference type="ChEBI" id="CHEBI:18420"/>
    </ligand>
</feature>
<dbReference type="Proteomes" id="UP001364472">
    <property type="component" value="Unassembled WGS sequence"/>
</dbReference>
<dbReference type="RefSeq" id="WP_337335832.1">
    <property type="nucleotide sequence ID" value="NZ_JBBDHC010000015.1"/>
</dbReference>
<dbReference type="GO" id="GO:0008781">
    <property type="term" value="F:N-acylneuraminate cytidylyltransferase activity"/>
    <property type="evidence" value="ECO:0007669"/>
    <property type="project" value="TreeGrafter"/>
</dbReference>
<dbReference type="FunFam" id="3.40.50.1000:FF:000029">
    <property type="entry name" value="3-deoxy-D-manno-octulosonate 8-phosphate phosphatase KdsC"/>
    <property type="match status" value="1"/>
</dbReference>
<comment type="catalytic activity">
    <reaction evidence="1 11">
        <text>3-deoxy-alpha-D-manno-2-octulosonate-8-phosphate + H2O = 3-deoxy-alpha-D-manno-oct-2-ulosonate + phosphate</text>
        <dbReference type="Rhea" id="RHEA:11500"/>
        <dbReference type="ChEBI" id="CHEBI:15377"/>
        <dbReference type="ChEBI" id="CHEBI:43474"/>
        <dbReference type="ChEBI" id="CHEBI:85985"/>
        <dbReference type="ChEBI" id="CHEBI:85986"/>
        <dbReference type="EC" id="3.1.3.45"/>
    </reaction>
</comment>
<keyword evidence="7 11" id="KW-0479">Metal-binding</keyword>
<evidence type="ECO:0000256" key="7">
    <source>
        <dbReference type="ARBA" id="ARBA00022723"/>
    </source>
</evidence>
<sequence length="184" mass="19586">MSAHYLADVPAAVRERAARIRVVALDVDGTLTDGRLRFASDGSETKAFHALDGQGLKLLRECGIEVALITARSSEVVARRAVELGIVHLHQGCHDKRAALRALCQILALEPAQAAFMGDDLPDLPALGWAGLAVGPANAHPWLHPHLHWITAAAGGQGAVRALCDLILDAQGHTGRVLQRFVDP</sequence>
<feature type="binding site" evidence="12">
    <location>
        <position position="28"/>
    </location>
    <ligand>
        <name>substrate</name>
    </ligand>
</feature>
<keyword evidence="14" id="KW-1185">Reference proteome</keyword>